<dbReference type="Gene3D" id="2.130.10.10">
    <property type="entry name" value="YVTN repeat-like/Quinoprotein amine dehydrogenase"/>
    <property type="match status" value="1"/>
</dbReference>
<keyword evidence="8" id="KW-1133">Transmembrane helix</keyword>
<dbReference type="PROSITE" id="PS00687">
    <property type="entry name" value="ALDEHYDE_DEHYDR_GLU"/>
    <property type="match status" value="1"/>
</dbReference>
<name>A0ABY2GV49_9HYPO</name>
<keyword evidence="2 6" id="KW-0560">Oxidoreductase</keyword>
<feature type="compositionally biased region" description="Polar residues" evidence="7">
    <location>
        <begin position="583"/>
        <end position="592"/>
    </location>
</feature>
<evidence type="ECO:0000256" key="1">
    <source>
        <dbReference type="ARBA" id="ARBA00009986"/>
    </source>
</evidence>
<organism evidence="10 11">
    <name type="scientific">Trichoderma ghanense</name>
    <dbReference type="NCBI Taxonomy" id="65468"/>
    <lineage>
        <taxon>Eukaryota</taxon>
        <taxon>Fungi</taxon>
        <taxon>Dikarya</taxon>
        <taxon>Ascomycota</taxon>
        <taxon>Pezizomycotina</taxon>
        <taxon>Sordariomycetes</taxon>
        <taxon>Hypocreomycetidae</taxon>
        <taxon>Hypocreales</taxon>
        <taxon>Hypocreaceae</taxon>
        <taxon>Trichoderma</taxon>
    </lineage>
</organism>
<feature type="region of interest" description="Disordered" evidence="7">
    <location>
        <begin position="541"/>
        <end position="592"/>
    </location>
</feature>
<evidence type="ECO:0000313" key="10">
    <source>
        <dbReference type="EMBL" id="TFA99510.1"/>
    </source>
</evidence>
<comment type="catalytic activity">
    <reaction evidence="4">
        <text>an aldehyde + NAD(+) + H2O = a carboxylate + NADH + 2 H(+)</text>
        <dbReference type="Rhea" id="RHEA:16185"/>
        <dbReference type="ChEBI" id="CHEBI:15377"/>
        <dbReference type="ChEBI" id="CHEBI:15378"/>
        <dbReference type="ChEBI" id="CHEBI:17478"/>
        <dbReference type="ChEBI" id="CHEBI:29067"/>
        <dbReference type="ChEBI" id="CHEBI:57540"/>
        <dbReference type="ChEBI" id="CHEBI:57945"/>
        <dbReference type="EC" id="1.2.1.3"/>
    </reaction>
</comment>
<dbReference type="Gene3D" id="3.40.605.10">
    <property type="entry name" value="Aldehyde Dehydrogenase, Chain A, domain 1"/>
    <property type="match status" value="1"/>
</dbReference>
<feature type="active site" evidence="5">
    <location>
        <position position="326"/>
    </location>
</feature>
<evidence type="ECO:0000256" key="3">
    <source>
        <dbReference type="ARBA" id="ARBA00024226"/>
    </source>
</evidence>
<evidence type="ECO:0000256" key="7">
    <source>
        <dbReference type="SAM" id="MobiDB-lite"/>
    </source>
</evidence>
<dbReference type="InterPro" id="IPR029510">
    <property type="entry name" value="Ald_DH_CS_GLU"/>
</dbReference>
<dbReference type="SUPFAM" id="SSF53720">
    <property type="entry name" value="ALDH-like"/>
    <property type="match status" value="1"/>
</dbReference>
<dbReference type="PANTHER" id="PTHR11699">
    <property type="entry name" value="ALDEHYDE DEHYDROGENASE-RELATED"/>
    <property type="match status" value="1"/>
</dbReference>
<proteinExistence type="inferred from homology"/>
<feature type="domain" description="Aldehyde dehydrogenase" evidence="9">
    <location>
        <begin position="100"/>
        <end position="513"/>
    </location>
</feature>
<dbReference type="Gene3D" id="3.40.309.10">
    <property type="entry name" value="Aldehyde Dehydrogenase, Chain A, domain 2"/>
    <property type="match status" value="1"/>
</dbReference>
<feature type="transmembrane region" description="Helical" evidence="8">
    <location>
        <begin position="1052"/>
        <end position="1076"/>
    </location>
</feature>
<dbReference type="GeneID" id="300580431"/>
<protein>
    <recommendedName>
        <fullName evidence="3">aldehyde dehydrogenase (NAD(+))</fullName>
        <ecNumber evidence="3">1.2.1.3</ecNumber>
    </recommendedName>
</protein>
<gene>
    <name evidence="10" type="ORF">CCMA1212_008873</name>
</gene>
<comment type="similarity">
    <text evidence="1 6">Belongs to the aldehyde dehydrogenase family.</text>
</comment>
<dbReference type="InterPro" id="IPR015943">
    <property type="entry name" value="WD40/YVTN_repeat-like_dom_sf"/>
</dbReference>
<dbReference type="EMBL" id="PPTA01000014">
    <property type="protein sequence ID" value="TFA99510.1"/>
    <property type="molecule type" value="Genomic_DNA"/>
</dbReference>
<dbReference type="EC" id="1.2.1.3" evidence="3"/>
<dbReference type="RefSeq" id="XP_073555712.1">
    <property type="nucleotide sequence ID" value="XM_073705981.1"/>
</dbReference>
<evidence type="ECO:0000256" key="4">
    <source>
        <dbReference type="ARBA" id="ARBA00049194"/>
    </source>
</evidence>
<evidence type="ECO:0000259" key="9">
    <source>
        <dbReference type="Pfam" id="PF00171"/>
    </source>
</evidence>
<keyword evidence="8" id="KW-0472">Membrane</keyword>
<evidence type="ECO:0000256" key="2">
    <source>
        <dbReference type="ARBA" id="ARBA00023002"/>
    </source>
</evidence>
<feature type="compositionally biased region" description="Low complexity" evidence="7">
    <location>
        <begin position="541"/>
        <end position="556"/>
    </location>
</feature>
<reference evidence="10 11" key="1">
    <citation type="submission" date="2018-01" db="EMBL/GenBank/DDBJ databases">
        <title>Genome characterization of the sugarcane-associated fungus Trichoderma ghanense CCMA-1212 and their application in lignocelulose bioconversion.</title>
        <authorList>
            <person name="Steindorff A.S."/>
            <person name="Mendes T.D."/>
            <person name="Vilela E.S.D."/>
            <person name="Rodrigues D.S."/>
            <person name="Formighieri E.F."/>
            <person name="Melo I.S."/>
            <person name="Favaro L.C.L."/>
        </authorList>
    </citation>
    <scope>NUCLEOTIDE SEQUENCE [LARGE SCALE GENOMIC DNA]</scope>
    <source>
        <strain evidence="10 11">CCMA-1212</strain>
    </source>
</reference>
<dbReference type="InterPro" id="IPR016162">
    <property type="entry name" value="Ald_DH_N"/>
</dbReference>
<sequence>MLSTCSTLLLYSDRVVCSHTPAVLASALTAHGDVSKAYDDDSCEAGKTSAERRIPACLVSPNKSYWGPLGLFIDNQFSILEPLPAEPTISVNRFLFLFSISRSTEQDICSVFAAGEPDVDKAVRAARKALKHASWSLLSGTERGHLMNRLADLVDKHSETLAAIETLDNGKPLSVSRSYDVPHFSEVLRYYAGWADKNHGSVMDVGPKKMAYTVKQPVGVCGQIIPWNYPLDMAAWKLGPALSCGNTVVLKLAEQTPLSMLYVAQLVREAGFPPGVVNIITGRGGVAGAALARHPGVDKVAFTGSTATGKEVMRMAAGTLKAVTLETGGKSPLIVFDDANLEQAVRWAHEGVMANQGQVCTATSRLLVQDGIYDRFVERLTAFTEETSVLGDPFDPRTYQGPQVGKAQAERIMSYISSARGAGASVFHPRGQSLPSTGYFAPPTVLTNVGIHTAAFQEEIFGPVAAIARFGSEEEAVEIANATRYGLAGAVFTKDLGRAHRVARHLEAGMYIHHVAVGDAACRASRPMEVGGTRYMPFSSAQLSSAQLPQQPRSPAKSPPELPIRTSGHKPQPYHPPNHHPNGSLNATAHAHSNSLSDSPVVLILSELLSRQYLSGEPEATTTPPASIKLDYPLYAVSFDPQNANRLVVGGGGGVGRSGVGNKISVVEVVDQGELRVAGDIDLSRDEDSVMSLGVVGATDDKPSYVYAGINSGPKEIAKGKNFHLRTFSVEQTKSRAAGAKNPDVQVAEVARSSFFTDRDAETYQRVLRISGSVGAAATGMGKEPQLAIFDVTGPKPKAKGVLDLTKDAEDLDLIQDEKTGEHLLVYCHKYELYLVRIGKKNSEPEHIFTMTDDHGELPAFRAIRFITPNFILAAANLPKSSGVILQGFRLPSPGHDKARISAVVRIPKKISATALAVANVSPPSSPSTSVGTTQFIIAVAGNDASIYLYTMDHKAMASIELLSNLYPLCTLKDVHKGDNITGLAFSNFAPPKQHLTQQFIKLASISLQKGVTVHSIALKRHVDASSSKTPGEAPVRYVTAMRAKAPSRRPLLITLSIMVLIMAIIGQGVMEIYGVSKPILNAQKFVPSWHGTLRDPTHPPAAFNKDYLISRLSGSGVNTAETLVMWEADHPAVDVEGSGTGDKKISLDVHDEEVHGPAKTWEELPAAQKNAWKQRLLKAGAWTQNMGESVFKGILFGELAGAVGHAVAEGLA</sequence>
<keyword evidence="8" id="KW-0812">Transmembrane</keyword>
<dbReference type="InterPro" id="IPR016161">
    <property type="entry name" value="Ald_DH/histidinol_DH"/>
</dbReference>
<evidence type="ECO:0000256" key="8">
    <source>
        <dbReference type="SAM" id="Phobius"/>
    </source>
</evidence>
<keyword evidence="11" id="KW-1185">Reference proteome</keyword>
<accession>A0ABY2GV49</accession>
<evidence type="ECO:0000256" key="5">
    <source>
        <dbReference type="PROSITE-ProRule" id="PRU10007"/>
    </source>
</evidence>
<dbReference type="InterPro" id="IPR015590">
    <property type="entry name" value="Aldehyde_DH_dom"/>
</dbReference>
<dbReference type="Proteomes" id="UP001642720">
    <property type="component" value="Unassembled WGS sequence"/>
</dbReference>
<comment type="caution">
    <text evidence="10">The sequence shown here is derived from an EMBL/GenBank/DDBJ whole genome shotgun (WGS) entry which is preliminary data.</text>
</comment>
<evidence type="ECO:0000256" key="6">
    <source>
        <dbReference type="RuleBase" id="RU003345"/>
    </source>
</evidence>
<dbReference type="Pfam" id="PF00171">
    <property type="entry name" value="Aldedh"/>
    <property type="match status" value="1"/>
</dbReference>
<evidence type="ECO:0000313" key="11">
    <source>
        <dbReference type="Proteomes" id="UP001642720"/>
    </source>
</evidence>
<dbReference type="InterPro" id="IPR016163">
    <property type="entry name" value="Ald_DH_C"/>
</dbReference>